<feature type="region of interest" description="Disordered" evidence="1">
    <location>
        <begin position="47"/>
        <end position="79"/>
    </location>
</feature>
<dbReference type="AlphaFoldDB" id="A0AAU7TL66"/>
<dbReference type="EMBL" id="CP158165">
    <property type="protein sequence ID" value="XBV27469.1"/>
    <property type="molecule type" value="Genomic_DNA"/>
</dbReference>
<gene>
    <name evidence="2" type="ORF">ABN611_13775</name>
</gene>
<name>A0AAU7TL66_9ACTN</name>
<organism evidence="2">
    <name type="scientific">Kribbella sp. HUAS MG21</name>
    <dbReference type="NCBI Taxonomy" id="3160966"/>
    <lineage>
        <taxon>Bacteria</taxon>
        <taxon>Bacillati</taxon>
        <taxon>Actinomycetota</taxon>
        <taxon>Actinomycetes</taxon>
        <taxon>Propionibacteriales</taxon>
        <taxon>Kribbellaceae</taxon>
        <taxon>Kribbella</taxon>
    </lineage>
</organism>
<proteinExistence type="predicted"/>
<reference evidence="2" key="1">
    <citation type="submission" date="2024-06" db="EMBL/GenBank/DDBJ databases">
        <title>Kribbella sp. strain HUAS MG21 genome sequences.</title>
        <authorList>
            <person name="Mo P."/>
        </authorList>
    </citation>
    <scope>NUCLEOTIDE SEQUENCE</scope>
    <source>
        <strain evidence="2">HUAS MG21</strain>
    </source>
</reference>
<evidence type="ECO:0000313" key="2">
    <source>
        <dbReference type="EMBL" id="XBV27469.1"/>
    </source>
</evidence>
<evidence type="ECO:0000256" key="1">
    <source>
        <dbReference type="SAM" id="MobiDB-lite"/>
    </source>
</evidence>
<protein>
    <submittedName>
        <fullName evidence="2">Uncharacterized protein</fullName>
    </submittedName>
</protein>
<sequence>MITDHEEIARFRVAERVRAAEERALYDGARTRGGTRKGMASALRRLADKLEPARLTEPAPRALADPKPRHRGTGLSIVR</sequence>
<accession>A0AAU7TL66</accession>
<dbReference type="RefSeq" id="WP_350280255.1">
    <property type="nucleotide sequence ID" value="NZ_CP158165.1"/>
</dbReference>